<dbReference type="Proteomes" id="UP000006882">
    <property type="component" value="Chromosome G6"/>
</dbReference>
<name>A0A251NRM2_PRUPE</name>
<evidence type="ECO:0000313" key="1">
    <source>
        <dbReference type="EMBL" id="ONI01971.1"/>
    </source>
</evidence>
<accession>A0A251NRM2</accession>
<dbReference type="AlphaFoldDB" id="A0A251NRM2"/>
<evidence type="ECO:0000313" key="2">
    <source>
        <dbReference type="Proteomes" id="UP000006882"/>
    </source>
</evidence>
<proteinExistence type="predicted"/>
<dbReference type="Gramene" id="ONI01971">
    <property type="protein sequence ID" value="ONI01971"/>
    <property type="gene ID" value="PRUPE_6G169900"/>
</dbReference>
<keyword evidence="2" id="KW-1185">Reference proteome</keyword>
<protein>
    <submittedName>
        <fullName evidence="1">Uncharacterized protein</fullName>
    </submittedName>
</protein>
<dbReference type="EMBL" id="CM007656">
    <property type="protein sequence ID" value="ONI01971.1"/>
    <property type="molecule type" value="Genomic_DNA"/>
</dbReference>
<organism evidence="1 2">
    <name type="scientific">Prunus persica</name>
    <name type="common">Peach</name>
    <name type="synonym">Amygdalus persica</name>
    <dbReference type="NCBI Taxonomy" id="3760"/>
    <lineage>
        <taxon>Eukaryota</taxon>
        <taxon>Viridiplantae</taxon>
        <taxon>Streptophyta</taxon>
        <taxon>Embryophyta</taxon>
        <taxon>Tracheophyta</taxon>
        <taxon>Spermatophyta</taxon>
        <taxon>Magnoliopsida</taxon>
        <taxon>eudicotyledons</taxon>
        <taxon>Gunneridae</taxon>
        <taxon>Pentapetalae</taxon>
        <taxon>rosids</taxon>
        <taxon>fabids</taxon>
        <taxon>Rosales</taxon>
        <taxon>Rosaceae</taxon>
        <taxon>Amygdaloideae</taxon>
        <taxon>Amygdaleae</taxon>
        <taxon>Prunus</taxon>
    </lineage>
</organism>
<reference evidence="1 2" key="1">
    <citation type="journal article" date="2013" name="Nat. Genet.">
        <title>The high-quality draft genome of peach (Prunus persica) identifies unique patterns of genetic diversity, domestication and genome evolution.</title>
        <authorList>
            <consortium name="International Peach Genome Initiative"/>
            <person name="Verde I."/>
            <person name="Abbott A.G."/>
            <person name="Scalabrin S."/>
            <person name="Jung S."/>
            <person name="Shu S."/>
            <person name="Marroni F."/>
            <person name="Zhebentyayeva T."/>
            <person name="Dettori M.T."/>
            <person name="Grimwood J."/>
            <person name="Cattonaro F."/>
            <person name="Zuccolo A."/>
            <person name="Rossini L."/>
            <person name="Jenkins J."/>
            <person name="Vendramin E."/>
            <person name="Meisel L.A."/>
            <person name="Decroocq V."/>
            <person name="Sosinski B."/>
            <person name="Prochnik S."/>
            <person name="Mitros T."/>
            <person name="Policriti A."/>
            <person name="Cipriani G."/>
            <person name="Dondini L."/>
            <person name="Ficklin S."/>
            <person name="Goodstein D.M."/>
            <person name="Xuan P."/>
            <person name="Del Fabbro C."/>
            <person name="Aramini V."/>
            <person name="Copetti D."/>
            <person name="Gonzalez S."/>
            <person name="Horner D.S."/>
            <person name="Falchi R."/>
            <person name="Lucas S."/>
            <person name="Mica E."/>
            <person name="Maldonado J."/>
            <person name="Lazzari B."/>
            <person name="Bielenberg D."/>
            <person name="Pirona R."/>
            <person name="Miculan M."/>
            <person name="Barakat A."/>
            <person name="Testolin R."/>
            <person name="Stella A."/>
            <person name="Tartarini S."/>
            <person name="Tonutti P."/>
            <person name="Arus P."/>
            <person name="Orellana A."/>
            <person name="Wells C."/>
            <person name="Main D."/>
            <person name="Vizzotto G."/>
            <person name="Silva H."/>
            <person name="Salamini F."/>
            <person name="Schmutz J."/>
            <person name="Morgante M."/>
            <person name="Rokhsar D.S."/>
        </authorList>
    </citation>
    <scope>NUCLEOTIDE SEQUENCE [LARGE SCALE GENOMIC DNA]</scope>
    <source>
        <strain evidence="2">cv. Nemared</strain>
    </source>
</reference>
<sequence>MSLPFKIRVRRYIQFFRLAVKRKRHWKTTLTVTNDSGADDLIPGQTTQDLSRRRRNLSQSVLASESWVKQELTWRKIGAFLRKIKLIQQITISMQHTIMQIKFIIKTDA</sequence>
<gene>
    <name evidence="1" type="ORF">PRUPE_6G169900</name>
</gene>